<gene>
    <name evidence="3" type="ORF">GT755_30945</name>
</gene>
<keyword evidence="2" id="KW-1133">Transmembrane helix</keyword>
<evidence type="ECO:0000313" key="4">
    <source>
        <dbReference type="Proteomes" id="UP000479526"/>
    </source>
</evidence>
<dbReference type="Proteomes" id="UP000479526">
    <property type="component" value="Unassembled WGS sequence"/>
</dbReference>
<keyword evidence="2" id="KW-0472">Membrane</keyword>
<organism evidence="3 4">
    <name type="scientific">Herbidospora solisilvae</name>
    <dbReference type="NCBI Taxonomy" id="2696284"/>
    <lineage>
        <taxon>Bacteria</taxon>
        <taxon>Bacillati</taxon>
        <taxon>Actinomycetota</taxon>
        <taxon>Actinomycetes</taxon>
        <taxon>Streptosporangiales</taxon>
        <taxon>Streptosporangiaceae</taxon>
        <taxon>Herbidospora</taxon>
    </lineage>
</organism>
<feature type="compositionally biased region" description="Low complexity" evidence="1">
    <location>
        <begin position="53"/>
        <end position="79"/>
    </location>
</feature>
<accession>A0A7C9NS44</accession>
<dbReference type="AlphaFoldDB" id="A0A7C9NS44"/>
<name>A0A7C9NS44_9ACTN</name>
<protein>
    <submittedName>
        <fullName evidence="3">Uncharacterized protein</fullName>
    </submittedName>
</protein>
<evidence type="ECO:0000256" key="2">
    <source>
        <dbReference type="SAM" id="Phobius"/>
    </source>
</evidence>
<keyword evidence="2" id="KW-0812">Transmembrane</keyword>
<proteinExistence type="predicted"/>
<dbReference type="EMBL" id="WXEW01000010">
    <property type="protein sequence ID" value="NAS26076.1"/>
    <property type="molecule type" value="Genomic_DNA"/>
</dbReference>
<sequence length="246" mass="25448">MTEPNNNTPGGQKASERSATRNAFIGAAATIVAGVLAAVIALVPPLLKDDGAATPPTAPATTSATPSPATSPATVAPVVDPGSPEKKSDGPCPLAEKDNRVEGREGLDVAAVIDGVAAEDGRPGVGSDMRVCVTIKAAPAAGHDLWLVLRLEKNEGVPNPVYFAKARLPREPGVHAVRVQSPCATPRPGPRPRTLMVVSADEAGSAELARNQTSDRTCDRTYEVKRVSLPAGVDVISSRVFINRTE</sequence>
<comment type="caution">
    <text evidence="3">The sequence shown here is derived from an EMBL/GenBank/DDBJ whole genome shotgun (WGS) entry which is preliminary data.</text>
</comment>
<feature type="transmembrane region" description="Helical" evidence="2">
    <location>
        <begin position="23"/>
        <end position="47"/>
    </location>
</feature>
<evidence type="ECO:0000256" key="1">
    <source>
        <dbReference type="SAM" id="MobiDB-lite"/>
    </source>
</evidence>
<reference evidence="3 4" key="1">
    <citation type="submission" date="2020-01" db="EMBL/GenBank/DDBJ databases">
        <title>Herbidospora sp. NEAU-GS84 nov., a novel actinomycete isolated from soil.</title>
        <authorList>
            <person name="Han L."/>
        </authorList>
    </citation>
    <scope>NUCLEOTIDE SEQUENCE [LARGE SCALE GENOMIC DNA]</scope>
    <source>
        <strain evidence="3 4">NEAU-GS84</strain>
    </source>
</reference>
<keyword evidence="4" id="KW-1185">Reference proteome</keyword>
<feature type="compositionally biased region" description="Basic and acidic residues" evidence="1">
    <location>
        <begin position="83"/>
        <end position="103"/>
    </location>
</feature>
<feature type="region of interest" description="Disordered" evidence="1">
    <location>
        <begin position="53"/>
        <end position="103"/>
    </location>
</feature>
<dbReference type="RefSeq" id="WP_161483114.1">
    <property type="nucleotide sequence ID" value="NZ_WXEW01000010.1"/>
</dbReference>
<evidence type="ECO:0000313" key="3">
    <source>
        <dbReference type="EMBL" id="NAS26076.1"/>
    </source>
</evidence>